<keyword evidence="2" id="KW-1185">Reference proteome</keyword>
<sequence length="85" mass="10580">KNNITLTCNSNLENTINEKFDEFAKHQISLDFWTNNKNTIIDFLKEKFYIYYINVRYDNQDSFEFVRFMKTKFRDIIFIDDYYEM</sequence>
<protein>
    <submittedName>
        <fullName evidence="1">11761_t:CDS:1</fullName>
    </submittedName>
</protein>
<name>A0ABM8VZA6_GIGMA</name>
<gene>
    <name evidence="1" type="ORF">GMARGA_LOCUS1420</name>
</gene>
<dbReference type="EMBL" id="CAJVQB010000367">
    <property type="protein sequence ID" value="CAG8484705.1"/>
    <property type="molecule type" value="Genomic_DNA"/>
</dbReference>
<evidence type="ECO:0000313" key="1">
    <source>
        <dbReference type="EMBL" id="CAG8484705.1"/>
    </source>
</evidence>
<feature type="non-terminal residue" evidence="1">
    <location>
        <position position="1"/>
    </location>
</feature>
<comment type="caution">
    <text evidence="1">The sequence shown here is derived from an EMBL/GenBank/DDBJ whole genome shotgun (WGS) entry which is preliminary data.</text>
</comment>
<accession>A0ABM8VZA6</accession>
<reference evidence="1 2" key="1">
    <citation type="submission" date="2021-06" db="EMBL/GenBank/DDBJ databases">
        <authorList>
            <person name="Kallberg Y."/>
            <person name="Tangrot J."/>
            <person name="Rosling A."/>
        </authorList>
    </citation>
    <scope>NUCLEOTIDE SEQUENCE [LARGE SCALE GENOMIC DNA]</scope>
    <source>
        <strain evidence="1 2">120-4 pot B 10/14</strain>
    </source>
</reference>
<dbReference type="Proteomes" id="UP000789901">
    <property type="component" value="Unassembled WGS sequence"/>
</dbReference>
<organism evidence="1 2">
    <name type="scientific">Gigaspora margarita</name>
    <dbReference type="NCBI Taxonomy" id="4874"/>
    <lineage>
        <taxon>Eukaryota</taxon>
        <taxon>Fungi</taxon>
        <taxon>Fungi incertae sedis</taxon>
        <taxon>Mucoromycota</taxon>
        <taxon>Glomeromycotina</taxon>
        <taxon>Glomeromycetes</taxon>
        <taxon>Diversisporales</taxon>
        <taxon>Gigasporaceae</taxon>
        <taxon>Gigaspora</taxon>
    </lineage>
</organism>
<proteinExistence type="predicted"/>
<evidence type="ECO:0000313" key="2">
    <source>
        <dbReference type="Proteomes" id="UP000789901"/>
    </source>
</evidence>